<comment type="caution">
    <text evidence="3">The sequence shown here is derived from an EMBL/GenBank/DDBJ whole genome shotgun (WGS) entry which is preliminary data.</text>
</comment>
<gene>
    <name evidence="3" type="ORF">KIW84_077137</name>
</gene>
<dbReference type="OrthoDB" id="1645757at2759"/>
<dbReference type="Gramene" id="Psat7g252240.1">
    <property type="protein sequence ID" value="Psat7g252240.1.cds"/>
    <property type="gene ID" value="Psat7g252240"/>
</dbReference>
<proteinExistence type="predicted"/>
<keyword evidence="2" id="KW-0812">Transmembrane</keyword>
<evidence type="ECO:0000256" key="2">
    <source>
        <dbReference type="SAM" id="Phobius"/>
    </source>
</evidence>
<feature type="transmembrane region" description="Helical" evidence="2">
    <location>
        <begin position="185"/>
        <end position="201"/>
    </location>
</feature>
<dbReference type="EMBL" id="JAMSHJ010000007">
    <property type="protein sequence ID" value="KAI5392619.1"/>
    <property type="molecule type" value="Genomic_DNA"/>
</dbReference>
<keyword evidence="2" id="KW-1133">Transmembrane helix</keyword>
<dbReference type="Gramene" id="Psat07G0713700-T1">
    <property type="protein sequence ID" value="KAI5392619.1"/>
    <property type="gene ID" value="KIW84_077137"/>
</dbReference>
<keyword evidence="2" id="KW-0472">Membrane</keyword>
<sequence>MATNNNIGEERRRRLAERGSDRMALITGRINALPPTPPTPPSNRSSPSYRHGQSMSVSAFDSHYEKLSSPLARHARPHSLASSAFASEFNQDNADNAEENKQDTSTASRLKHQGGFKYSNFEAKTEDEPLLEDSKAKLTKSSSIEKLTECLNINQAKRLHNWSRNTFFSSRELNFSILASENTRALSSLIIALVVVFYYIISSEGIFASRPIYVVLVTDVTIVVYRIYREKTRVLKERQGQMVEAGEDGQSWGDAVKLLERGLVLYQAIRGFFIDCSIYLVVVVCCISLM</sequence>
<feature type="compositionally biased region" description="Basic and acidic residues" evidence="1">
    <location>
        <begin position="8"/>
        <end position="21"/>
    </location>
</feature>
<dbReference type="Gramene" id="PSAT_LOCUS29181_t1">
    <property type="protein sequence ID" value="CAL5210676.1"/>
    <property type="gene ID" value="PSAT_LOCUS29181"/>
</dbReference>
<accession>A0A9D5A274</accession>
<feature type="transmembrane region" description="Helical" evidence="2">
    <location>
        <begin position="207"/>
        <end position="228"/>
    </location>
</feature>
<dbReference type="Proteomes" id="UP001058974">
    <property type="component" value="Chromosome 7"/>
</dbReference>
<dbReference type="PANTHER" id="PTHR35469:SF5">
    <property type="entry name" value="TRANSMEMBRANE PROTEIN"/>
    <property type="match status" value="1"/>
</dbReference>
<evidence type="ECO:0000313" key="4">
    <source>
        <dbReference type="Proteomes" id="UP001058974"/>
    </source>
</evidence>
<name>A0A9D5A274_PEA</name>
<organism evidence="3 4">
    <name type="scientific">Pisum sativum</name>
    <name type="common">Garden pea</name>
    <name type="synonym">Lathyrus oleraceus</name>
    <dbReference type="NCBI Taxonomy" id="3888"/>
    <lineage>
        <taxon>Eukaryota</taxon>
        <taxon>Viridiplantae</taxon>
        <taxon>Streptophyta</taxon>
        <taxon>Embryophyta</taxon>
        <taxon>Tracheophyta</taxon>
        <taxon>Spermatophyta</taxon>
        <taxon>Magnoliopsida</taxon>
        <taxon>eudicotyledons</taxon>
        <taxon>Gunneridae</taxon>
        <taxon>Pentapetalae</taxon>
        <taxon>rosids</taxon>
        <taxon>fabids</taxon>
        <taxon>Fabales</taxon>
        <taxon>Fabaceae</taxon>
        <taxon>Papilionoideae</taxon>
        <taxon>50 kb inversion clade</taxon>
        <taxon>NPAAA clade</taxon>
        <taxon>Hologalegina</taxon>
        <taxon>IRL clade</taxon>
        <taxon>Fabeae</taxon>
        <taxon>Lathyrus</taxon>
    </lineage>
</organism>
<evidence type="ECO:0000256" key="1">
    <source>
        <dbReference type="SAM" id="MobiDB-lite"/>
    </source>
</evidence>
<protein>
    <submittedName>
        <fullName evidence="3">Uncharacterized protein</fullName>
    </submittedName>
</protein>
<dbReference type="AlphaFoldDB" id="A0A9D5A274"/>
<feature type="region of interest" description="Disordered" evidence="1">
    <location>
        <begin position="1"/>
        <end position="57"/>
    </location>
</feature>
<dbReference type="PANTHER" id="PTHR35469">
    <property type="entry name" value="TRANSMEMBRANE PROTEIN"/>
    <property type="match status" value="1"/>
</dbReference>
<keyword evidence="4" id="KW-1185">Reference proteome</keyword>
<reference evidence="3 4" key="1">
    <citation type="journal article" date="2022" name="Nat. Genet.">
        <title>Improved pea reference genome and pan-genome highlight genomic features and evolutionary characteristics.</title>
        <authorList>
            <person name="Yang T."/>
            <person name="Liu R."/>
            <person name="Luo Y."/>
            <person name="Hu S."/>
            <person name="Wang D."/>
            <person name="Wang C."/>
            <person name="Pandey M.K."/>
            <person name="Ge S."/>
            <person name="Xu Q."/>
            <person name="Li N."/>
            <person name="Li G."/>
            <person name="Huang Y."/>
            <person name="Saxena R.K."/>
            <person name="Ji Y."/>
            <person name="Li M."/>
            <person name="Yan X."/>
            <person name="He Y."/>
            <person name="Liu Y."/>
            <person name="Wang X."/>
            <person name="Xiang C."/>
            <person name="Varshney R.K."/>
            <person name="Ding H."/>
            <person name="Gao S."/>
            <person name="Zong X."/>
        </authorList>
    </citation>
    <scope>NUCLEOTIDE SEQUENCE [LARGE SCALE GENOMIC DNA]</scope>
    <source>
        <strain evidence="3 4">cv. Zhongwan 6</strain>
    </source>
</reference>
<evidence type="ECO:0000313" key="3">
    <source>
        <dbReference type="EMBL" id="KAI5392619.1"/>
    </source>
</evidence>